<evidence type="ECO:0000313" key="3">
    <source>
        <dbReference type="Proteomes" id="UP001500218"/>
    </source>
</evidence>
<comment type="caution">
    <text evidence="2">The sequence shown here is derived from an EMBL/GenBank/DDBJ whole genome shotgun (WGS) entry which is preliminary data.</text>
</comment>
<name>A0ABP4Z3C4_9ACTN</name>
<dbReference type="RefSeq" id="WP_344140011.1">
    <property type="nucleotide sequence ID" value="NZ_BAAALT010000284.1"/>
</dbReference>
<accession>A0ABP4Z3C4</accession>
<dbReference type="EMBL" id="BAAALT010000284">
    <property type="protein sequence ID" value="GAA1834569.1"/>
    <property type="molecule type" value="Genomic_DNA"/>
</dbReference>
<feature type="transmembrane region" description="Helical" evidence="1">
    <location>
        <begin position="73"/>
        <end position="92"/>
    </location>
</feature>
<evidence type="ECO:0000313" key="2">
    <source>
        <dbReference type="EMBL" id="GAA1834569.1"/>
    </source>
</evidence>
<gene>
    <name evidence="2" type="ORF">GCM10009682_61130</name>
</gene>
<feature type="transmembrane region" description="Helical" evidence="1">
    <location>
        <begin position="104"/>
        <end position="122"/>
    </location>
</feature>
<evidence type="ECO:0000256" key="1">
    <source>
        <dbReference type="SAM" id="Phobius"/>
    </source>
</evidence>
<reference evidence="3" key="1">
    <citation type="journal article" date="2019" name="Int. J. Syst. Evol. Microbiol.">
        <title>The Global Catalogue of Microorganisms (GCM) 10K type strain sequencing project: providing services to taxonomists for standard genome sequencing and annotation.</title>
        <authorList>
            <consortium name="The Broad Institute Genomics Platform"/>
            <consortium name="The Broad Institute Genome Sequencing Center for Infectious Disease"/>
            <person name="Wu L."/>
            <person name="Ma J."/>
        </authorList>
    </citation>
    <scope>NUCLEOTIDE SEQUENCE [LARGE SCALE GENOMIC DNA]</scope>
    <source>
        <strain evidence="3">JCM 13250</strain>
    </source>
</reference>
<sequence>MVRHGGERVAEWVTTSLLAAAAYLALLPWDLRSIRLDPGTGETTTAVTGSRVISLAVILVVLAGYLGWRDQPLWAAAAFVGAPPGALMLASLATHPASNWPVGWVFFTVILGLDAVIVALVVRNARNILDRLRSQA</sequence>
<feature type="transmembrane region" description="Helical" evidence="1">
    <location>
        <begin position="12"/>
        <end position="29"/>
    </location>
</feature>
<proteinExistence type="predicted"/>
<keyword evidence="3" id="KW-1185">Reference proteome</keyword>
<keyword evidence="1" id="KW-1133">Transmembrane helix</keyword>
<keyword evidence="1" id="KW-0472">Membrane</keyword>
<feature type="transmembrane region" description="Helical" evidence="1">
    <location>
        <begin position="49"/>
        <end position="66"/>
    </location>
</feature>
<dbReference type="Proteomes" id="UP001500218">
    <property type="component" value="Unassembled WGS sequence"/>
</dbReference>
<protein>
    <submittedName>
        <fullName evidence="2">Uncharacterized protein</fullName>
    </submittedName>
</protein>
<keyword evidence="1" id="KW-0812">Transmembrane</keyword>
<organism evidence="2 3">
    <name type="scientific">Luedemannella flava</name>
    <dbReference type="NCBI Taxonomy" id="349316"/>
    <lineage>
        <taxon>Bacteria</taxon>
        <taxon>Bacillati</taxon>
        <taxon>Actinomycetota</taxon>
        <taxon>Actinomycetes</taxon>
        <taxon>Micromonosporales</taxon>
        <taxon>Micromonosporaceae</taxon>
        <taxon>Luedemannella</taxon>
    </lineage>
</organism>